<keyword evidence="8" id="KW-0560">Oxidoreductase</keyword>
<keyword evidence="5 6" id="KW-0472">Membrane</keyword>
<dbReference type="PANTHER" id="PTHR42703">
    <property type="entry name" value="NADH DEHYDROGENASE"/>
    <property type="match status" value="1"/>
</dbReference>
<evidence type="ECO:0000313" key="8">
    <source>
        <dbReference type="EMBL" id="MPM40860.1"/>
    </source>
</evidence>
<feature type="transmembrane region" description="Helical" evidence="6">
    <location>
        <begin position="192"/>
        <end position="215"/>
    </location>
</feature>
<keyword evidence="2" id="KW-1003">Cell membrane</keyword>
<dbReference type="GO" id="GO:0016491">
    <property type="term" value="F:oxidoreductase activity"/>
    <property type="evidence" value="ECO:0007669"/>
    <property type="project" value="UniProtKB-KW"/>
</dbReference>
<keyword evidence="4 6" id="KW-1133">Transmembrane helix</keyword>
<feature type="domain" description="NADH:quinone oxidoreductase/Mrp antiporter transmembrane" evidence="7">
    <location>
        <begin position="2"/>
        <end position="292"/>
    </location>
</feature>
<gene>
    <name evidence="8" type="primary">ndhB_24</name>
    <name evidence="8" type="ORF">SDC9_87508</name>
</gene>
<evidence type="ECO:0000256" key="5">
    <source>
        <dbReference type="ARBA" id="ARBA00023136"/>
    </source>
</evidence>
<dbReference type="GO" id="GO:0005886">
    <property type="term" value="C:plasma membrane"/>
    <property type="evidence" value="ECO:0007669"/>
    <property type="project" value="UniProtKB-SubCell"/>
</dbReference>
<evidence type="ECO:0000259" key="7">
    <source>
        <dbReference type="Pfam" id="PF00361"/>
    </source>
</evidence>
<reference evidence="8" key="1">
    <citation type="submission" date="2019-08" db="EMBL/GenBank/DDBJ databases">
        <authorList>
            <person name="Kucharzyk K."/>
            <person name="Murdoch R.W."/>
            <person name="Higgins S."/>
            <person name="Loffler F."/>
        </authorList>
    </citation>
    <scope>NUCLEOTIDE SEQUENCE</scope>
</reference>
<sequence length="426" mass="45082">MGVTSYVLIASSDEDGSVLASFTYLLFSATAMVFFLVGAFGLYRVTGSLSYALISQVKNSLTGADLIVAQMSLTLIVVSTLLRCAVVPLSGWLVGAHSKAPHAVSALLSGVLIKIPLFALIRLLLLVTASERIGSILAWAGGISAVVGILLALREVQAKRLLAYSSVSQIGYVVAAYGLAIKVGLESERGALLIASSLFYAFCHAVAKALLFLSIGTATDALGTKDLSKARGATASLKGSGERVPLTTISYCIALFSISALPPTLGFWGKNMLTYLAKGHGSAYLLTITSVLTITAYLKLSVLFLPSKRPVVVMKTQSYGAIHASYLVLGLLLLGGGVFALPFKNFIITLLLPLGAVEASIMGYSAYSELAKTFLTLMLALFLTAISTNRYCKRLLAKFPVPKARFADLFFGYALALSVMAFQLVR</sequence>
<dbReference type="InterPro" id="IPR050586">
    <property type="entry name" value="CPA3_Na-H_Antiporter_D"/>
</dbReference>
<accession>A0A644ZJ05</accession>
<dbReference type="EMBL" id="VSSQ01009152">
    <property type="protein sequence ID" value="MPM40860.1"/>
    <property type="molecule type" value="Genomic_DNA"/>
</dbReference>
<dbReference type="Pfam" id="PF00361">
    <property type="entry name" value="Proton_antipo_M"/>
    <property type="match status" value="1"/>
</dbReference>
<evidence type="ECO:0000256" key="1">
    <source>
        <dbReference type="ARBA" id="ARBA00004651"/>
    </source>
</evidence>
<dbReference type="InterPro" id="IPR003918">
    <property type="entry name" value="NADH_UbQ_OxRdtase"/>
</dbReference>
<feature type="transmembrane region" description="Helical" evidence="6">
    <location>
        <begin position="102"/>
        <end position="124"/>
    </location>
</feature>
<dbReference type="EC" id="1.6.5.11" evidence="8"/>
<comment type="subcellular location">
    <subcellularLocation>
        <location evidence="1">Cell membrane</location>
        <topology evidence="1">Multi-pass membrane protein</topology>
    </subcellularLocation>
</comment>
<dbReference type="AlphaFoldDB" id="A0A644ZJ05"/>
<evidence type="ECO:0000256" key="6">
    <source>
        <dbReference type="SAM" id="Phobius"/>
    </source>
</evidence>
<protein>
    <submittedName>
        <fullName evidence="8">NAD(P)H-quinone oxidoreductase subunit 2, chloroplastic</fullName>
        <ecNumber evidence="8">1.6.5.11</ecNumber>
    </submittedName>
</protein>
<dbReference type="InterPro" id="IPR001750">
    <property type="entry name" value="ND/Mrp_TM"/>
</dbReference>
<feature type="transmembrane region" description="Helical" evidence="6">
    <location>
        <begin position="404"/>
        <end position="425"/>
    </location>
</feature>
<dbReference type="GO" id="GO:0042773">
    <property type="term" value="P:ATP synthesis coupled electron transport"/>
    <property type="evidence" value="ECO:0007669"/>
    <property type="project" value="InterPro"/>
</dbReference>
<feature type="transmembrane region" description="Helical" evidence="6">
    <location>
        <begin position="348"/>
        <end position="367"/>
    </location>
</feature>
<feature type="transmembrane region" description="Helical" evidence="6">
    <location>
        <begin position="281"/>
        <end position="300"/>
    </location>
</feature>
<feature type="transmembrane region" description="Helical" evidence="6">
    <location>
        <begin position="22"/>
        <end position="43"/>
    </location>
</feature>
<dbReference type="GO" id="GO:0008137">
    <property type="term" value="F:NADH dehydrogenase (ubiquinone) activity"/>
    <property type="evidence" value="ECO:0007669"/>
    <property type="project" value="InterPro"/>
</dbReference>
<keyword evidence="3 6" id="KW-0812">Transmembrane</keyword>
<evidence type="ECO:0000256" key="3">
    <source>
        <dbReference type="ARBA" id="ARBA00022692"/>
    </source>
</evidence>
<feature type="transmembrane region" description="Helical" evidence="6">
    <location>
        <begin position="248"/>
        <end position="269"/>
    </location>
</feature>
<name>A0A644ZJ05_9ZZZZ</name>
<feature type="transmembrane region" description="Helical" evidence="6">
    <location>
        <begin position="161"/>
        <end position="180"/>
    </location>
</feature>
<proteinExistence type="predicted"/>
<dbReference type="PRINTS" id="PR01437">
    <property type="entry name" value="NUOXDRDTASE4"/>
</dbReference>
<evidence type="ECO:0000256" key="2">
    <source>
        <dbReference type="ARBA" id="ARBA00022475"/>
    </source>
</evidence>
<evidence type="ECO:0000256" key="4">
    <source>
        <dbReference type="ARBA" id="ARBA00022989"/>
    </source>
</evidence>
<organism evidence="8">
    <name type="scientific">bioreactor metagenome</name>
    <dbReference type="NCBI Taxonomy" id="1076179"/>
    <lineage>
        <taxon>unclassified sequences</taxon>
        <taxon>metagenomes</taxon>
        <taxon>ecological metagenomes</taxon>
    </lineage>
</organism>
<dbReference type="PANTHER" id="PTHR42703:SF1">
    <property type="entry name" value="NA(+)_H(+) ANTIPORTER SUBUNIT D1"/>
    <property type="match status" value="1"/>
</dbReference>
<feature type="transmembrane region" description="Helical" evidence="6">
    <location>
        <begin position="136"/>
        <end position="155"/>
    </location>
</feature>
<feature type="transmembrane region" description="Helical" evidence="6">
    <location>
        <begin position="320"/>
        <end position="341"/>
    </location>
</feature>
<comment type="caution">
    <text evidence="8">The sequence shown here is derived from an EMBL/GenBank/DDBJ whole genome shotgun (WGS) entry which is preliminary data.</text>
</comment>